<reference evidence="2" key="1">
    <citation type="journal article" date="2023" name="Plant J.">
        <title>Genome sequences and population genomics provide insights into the demographic history, inbreeding, and mutation load of two 'living fossil' tree species of Dipteronia.</title>
        <authorList>
            <person name="Feng Y."/>
            <person name="Comes H.P."/>
            <person name="Chen J."/>
            <person name="Zhu S."/>
            <person name="Lu R."/>
            <person name="Zhang X."/>
            <person name="Li P."/>
            <person name="Qiu J."/>
            <person name="Olsen K.M."/>
            <person name="Qiu Y."/>
        </authorList>
    </citation>
    <scope>NUCLEOTIDE SEQUENCE</scope>
    <source>
        <strain evidence="2">KIB01</strain>
    </source>
</reference>
<dbReference type="EMBL" id="JANJYI010000002">
    <property type="protein sequence ID" value="KAK2658628.1"/>
    <property type="molecule type" value="Genomic_DNA"/>
</dbReference>
<accession>A0AAD9XGJ3</accession>
<sequence>MDEVSTRSALSKAIPPTLASDLPFQVGALLDTGAMHNSIFVAKAKRLGLHVTNSECVDAKTANTVSSQPNGTMKGVTIHLGRWS</sequence>
<dbReference type="Proteomes" id="UP001280121">
    <property type="component" value="Unassembled WGS sequence"/>
</dbReference>
<keyword evidence="3" id="KW-1185">Reference proteome</keyword>
<protein>
    <submittedName>
        <fullName evidence="2">Uncharacterized protein</fullName>
    </submittedName>
</protein>
<evidence type="ECO:0000313" key="3">
    <source>
        <dbReference type="Proteomes" id="UP001280121"/>
    </source>
</evidence>
<dbReference type="AlphaFoldDB" id="A0AAD9XGJ3"/>
<feature type="non-terminal residue" evidence="2">
    <location>
        <position position="1"/>
    </location>
</feature>
<dbReference type="InterPro" id="IPR021109">
    <property type="entry name" value="Peptidase_aspartic_dom_sf"/>
</dbReference>
<feature type="region of interest" description="Disordered" evidence="1">
    <location>
        <begin position="65"/>
        <end position="84"/>
    </location>
</feature>
<organism evidence="2 3">
    <name type="scientific">Dipteronia dyeriana</name>
    <dbReference type="NCBI Taxonomy" id="168575"/>
    <lineage>
        <taxon>Eukaryota</taxon>
        <taxon>Viridiplantae</taxon>
        <taxon>Streptophyta</taxon>
        <taxon>Embryophyta</taxon>
        <taxon>Tracheophyta</taxon>
        <taxon>Spermatophyta</taxon>
        <taxon>Magnoliopsida</taxon>
        <taxon>eudicotyledons</taxon>
        <taxon>Gunneridae</taxon>
        <taxon>Pentapetalae</taxon>
        <taxon>rosids</taxon>
        <taxon>malvids</taxon>
        <taxon>Sapindales</taxon>
        <taxon>Sapindaceae</taxon>
        <taxon>Hippocastanoideae</taxon>
        <taxon>Acereae</taxon>
        <taxon>Dipteronia</taxon>
    </lineage>
</organism>
<evidence type="ECO:0000256" key="1">
    <source>
        <dbReference type="SAM" id="MobiDB-lite"/>
    </source>
</evidence>
<dbReference type="Pfam" id="PF13650">
    <property type="entry name" value="Asp_protease_2"/>
    <property type="match status" value="1"/>
</dbReference>
<proteinExistence type="predicted"/>
<gene>
    <name evidence="2" type="ORF">Ddye_005161</name>
</gene>
<comment type="caution">
    <text evidence="2">The sequence shown here is derived from an EMBL/GenBank/DDBJ whole genome shotgun (WGS) entry which is preliminary data.</text>
</comment>
<evidence type="ECO:0000313" key="2">
    <source>
        <dbReference type="EMBL" id="KAK2658628.1"/>
    </source>
</evidence>
<name>A0AAD9XGJ3_9ROSI</name>
<dbReference type="Gene3D" id="2.40.70.10">
    <property type="entry name" value="Acid Proteases"/>
    <property type="match status" value="1"/>
</dbReference>